<reference evidence="4" key="2">
    <citation type="submission" date="2012-11" db="EMBL/GenBank/DDBJ databases">
        <authorList>
            <person name="Kuo A."/>
            <person name="Curtis B.A."/>
            <person name="Tanifuji G."/>
            <person name="Burki F."/>
            <person name="Gruber A."/>
            <person name="Irimia M."/>
            <person name="Maruyama S."/>
            <person name="Arias M.C."/>
            <person name="Ball S.G."/>
            <person name="Gile G.H."/>
            <person name="Hirakawa Y."/>
            <person name="Hopkins J.F."/>
            <person name="Rensing S.A."/>
            <person name="Schmutz J."/>
            <person name="Symeonidi A."/>
            <person name="Elias M."/>
            <person name="Eveleigh R.J."/>
            <person name="Herman E.K."/>
            <person name="Klute M.J."/>
            <person name="Nakayama T."/>
            <person name="Obornik M."/>
            <person name="Reyes-Prieto A."/>
            <person name="Armbrust E.V."/>
            <person name="Aves S.J."/>
            <person name="Beiko R.G."/>
            <person name="Coutinho P."/>
            <person name="Dacks J.B."/>
            <person name="Durnford D.G."/>
            <person name="Fast N.M."/>
            <person name="Green B.R."/>
            <person name="Grisdale C."/>
            <person name="Hempe F."/>
            <person name="Henrissat B."/>
            <person name="Hoppner M.P."/>
            <person name="Ishida K.-I."/>
            <person name="Kim E."/>
            <person name="Koreny L."/>
            <person name="Kroth P.G."/>
            <person name="Liu Y."/>
            <person name="Malik S.-B."/>
            <person name="Maier U.G."/>
            <person name="McRose D."/>
            <person name="Mock T."/>
            <person name="Neilson J.A."/>
            <person name="Onodera N.T."/>
            <person name="Poole A.M."/>
            <person name="Pritham E.J."/>
            <person name="Richards T.A."/>
            <person name="Rocap G."/>
            <person name="Roy S.W."/>
            <person name="Sarai C."/>
            <person name="Schaack S."/>
            <person name="Shirato S."/>
            <person name="Slamovits C.H."/>
            <person name="Spencer D.F."/>
            <person name="Suzuki S."/>
            <person name="Worden A.Z."/>
            <person name="Zauner S."/>
            <person name="Barry K."/>
            <person name="Bell C."/>
            <person name="Bharti A.K."/>
            <person name="Crow J.A."/>
            <person name="Grimwood J."/>
            <person name="Kramer R."/>
            <person name="Lindquist E."/>
            <person name="Lucas S."/>
            <person name="Salamov A."/>
            <person name="McFadden G.I."/>
            <person name="Lane C.E."/>
            <person name="Keeling P.J."/>
            <person name="Gray M.W."/>
            <person name="Grigoriev I.V."/>
            <person name="Archibald J.M."/>
        </authorList>
    </citation>
    <scope>NUCLEOTIDE SEQUENCE</scope>
    <source>
        <strain evidence="4">CCMP2712</strain>
    </source>
</reference>
<reference evidence="3" key="3">
    <citation type="submission" date="2016-03" db="UniProtKB">
        <authorList>
            <consortium name="EnsemblProtists"/>
        </authorList>
    </citation>
    <scope>IDENTIFICATION</scope>
</reference>
<protein>
    <submittedName>
        <fullName evidence="2 3">Uncharacterized protein</fullName>
    </submittedName>
</protein>
<name>L1JGC9_GUITC</name>
<dbReference type="OrthoDB" id="494993at2759"/>
<dbReference type="KEGG" id="gtt:GUITHDRAFT_137544"/>
<evidence type="ECO:0000313" key="2">
    <source>
        <dbReference type="EMBL" id="EKX47367.1"/>
    </source>
</evidence>
<dbReference type="HOGENOM" id="CLU_913509_0_0_1"/>
<evidence type="ECO:0000256" key="1">
    <source>
        <dbReference type="SAM" id="MobiDB-lite"/>
    </source>
</evidence>
<dbReference type="EnsemblProtists" id="EKX47367">
    <property type="protein sequence ID" value="EKX47367"/>
    <property type="gene ID" value="GUITHDRAFT_137544"/>
</dbReference>
<keyword evidence="4" id="KW-1185">Reference proteome</keyword>
<dbReference type="EMBL" id="JH992990">
    <property type="protein sequence ID" value="EKX47367.1"/>
    <property type="molecule type" value="Genomic_DNA"/>
</dbReference>
<dbReference type="PaxDb" id="55529-EKX47367"/>
<proteinExistence type="predicted"/>
<dbReference type="AlphaFoldDB" id="L1JGC9"/>
<accession>L1JGC9</accession>
<organism evidence="2">
    <name type="scientific">Guillardia theta (strain CCMP2712)</name>
    <name type="common">Cryptophyte</name>
    <dbReference type="NCBI Taxonomy" id="905079"/>
    <lineage>
        <taxon>Eukaryota</taxon>
        <taxon>Cryptophyceae</taxon>
        <taxon>Pyrenomonadales</taxon>
        <taxon>Geminigeraceae</taxon>
        <taxon>Guillardia</taxon>
    </lineage>
</organism>
<feature type="region of interest" description="Disordered" evidence="1">
    <location>
        <begin position="1"/>
        <end position="54"/>
    </location>
</feature>
<evidence type="ECO:0000313" key="4">
    <source>
        <dbReference type="Proteomes" id="UP000011087"/>
    </source>
</evidence>
<dbReference type="GeneID" id="17304007"/>
<sequence>MAPGPRYSGIEVPGMVAERGTRMEHARASEILRRHEEEEGQHGGGGESEEEDSLWTAGTREGADLTRYVLESSLQSAPEVPQLLPESVEQADVGDLNTNHARIVAVIAFYGQSADGLSARETWIREFALLVLIYEGVQLGVFQLDYAPKSIRVNHSELVGRVYMNISQEALGAVEDLMEWGLVSKLHMITKQHHMVTSYQLTEKGKKYVSGISSEDMESDVSYVTSPYIPVSLRAAWGPDLPSNKERASESSTAASNKQSATVEELYLSSVRVLSSARERLVRLLPEEFKPTRFFPPRVSAYLQG</sequence>
<feature type="compositionally biased region" description="Basic and acidic residues" evidence="1">
    <location>
        <begin position="19"/>
        <end position="41"/>
    </location>
</feature>
<dbReference type="RefSeq" id="XP_005834347.1">
    <property type="nucleotide sequence ID" value="XM_005834290.1"/>
</dbReference>
<dbReference type="Proteomes" id="UP000011087">
    <property type="component" value="Unassembled WGS sequence"/>
</dbReference>
<evidence type="ECO:0000313" key="3">
    <source>
        <dbReference type="EnsemblProtists" id="EKX47367"/>
    </source>
</evidence>
<reference evidence="2 4" key="1">
    <citation type="journal article" date="2012" name="Nature">
        <title>Algal genomes reveal evolutionary mosaicism and the fate of nucleomorphs.</title>
        <authorList>
            <consortium name="DOE Joint Genome Institute"/>
            <person name="Curtis B.A."/>
            <person name="Tanifuji G."/>
            <person name="Burki F."/>
            <person name="Gruber A."/>
            <person name="Irimia M."/>
            <person name="Maruyama S."/>
            <person name="Arias M.C."/>
            <person name="Ball S.G."/>
            <person name="Gile G.H."/>
            <person name="Hirakawa Y."/>
            <person name="Hopkins J.F."/>
            <person name="Kuo A."/>
            <person name="Rensing S.A."/>
            <person name="Schmutz J."/>
            <person name="Symeonidi A."/>
            <person name="Elias M."/>
            <person name="Eveleigh R.J."/>
            <person name="Herman E.K."/>
            <person name="Klute M.J."/>
            <person name="Nakayama T."/>
            <person name="Obornik M."/>
            <person name="Reyes-Prieto A."/>
            <person name="Armbrust E.V."/>
            <person name="Aves S.J."/>
            <person name="Beiko R.G."/>
            <person name="Coutinho P."/>
            <person name="Dacks J.B."/>
            <person name="Durnford D.G."/>
            <person name="Fast N.M."/>
            <person name="Green B.R."/>
            <person name="Grisdale C.J."/>
            <person name="Hempel F."/>
            <person name="Henrissat B."/>
            <person name="Hoppner M.P."/>
            <person name="Ishida K."/>
            <person name="Kim E."/>
            <person name="Koreny L."/>
            <person name="Kroth P.G."/>
            <person name="Liu Y."/>
            <person name="Malik S.B."/>
            <person name="Maier U.G."/>
            <person name="McRose D."/>
            <person name="Mock T."/>
            <person name="Neilson J.A."/>
            <person name="Onodera N.T."/>
            <person name="Poole A.M."/>
            <person name="Pritham E.J."/>
            <person name="Richards T.A."/>
            <person name="Rocap G."/>
            <person name="Roy S.W."/>
            <person name="Sarai C."/>
            <person name="Schaack S."/>
            <person name="Shirato S."/>
            <person name="Slamovits C.H."/>
            <person name="Spencer D.F."/>
            <person name="Suzuki S."/>
            <person name="Worden A.Z."/>
            <person name="Zauner S."/>
            <person name="Barry K."/>
            <person name="Bell C."/>
            <person name="Bharti A.K."/>
            <person name="Crow J.A."/>
            <person name="Grimwood J."/>
            <person name="Kramer R."/>
            <person name="Lindquist E."/>
            <person name="Lucas S."/>
            <person name="Salamov A."/>
            <person name="McFadden G.I."/>
            <person name="Lane C.E."/>
            <person name="Keeling P.J."/>
            <person name="Gray M.W."/>
            <person name="Grigoriev I.V."/>
            <person name="Archibald J.M."/>
        </authorList>
    </citation>
    <scope>NUCLEOTIDE SEQUENCE</scope>
    <source>
        <strain evidence="2 4">CCMP2712</strain>
    </source>
</reference>
<gene>
    <name evidence="2" type="ORF">GUITHDRAFT_137544</name>
</gene>